<evidence type="ECO:0000313" key="2">
    <source>
        <dbReference type="EMBL" id="MEX6690103.1"/>
    </source>
</evidence>
<gene>
    <name evidence="2" type="ORF">QTN47_21520</name>
</gene>
<name>A0ABV3ZJY7_9BACT</name>
<sequence>MVGVFHKHDGFLKQVHECNGIELEQEAINDTANLLSGTGWKPGLHAANGYAVTNASLPPKDNLFTYLRVVRHAPGAVRWEKKWTRNVPSDYAAAGEYLKQHTGYSFPILKPVKEKRVIRTLTVTLRDNLDKEATVTRLKMKMYAGHIFSALVRNEILSAEIRSLSAYWTPELNDEKFTLLDKIAQMEIPADIAACKTAIQSLQQQLSLTEKEAATLLLAVAASHSPAQINDAVIELTLAHMEPAAVIEIIVWLSVLQLLHRLSCYYSLMKAY</sequence>
<accession>A0ABV3ZJY7</accession>
<keyword evidence="1" id="KW-0175">Coiled coil</keyword>
<feature type="coiled-coil region" evidence="1">
    <location>
        <begin position="192"/>
        <end position="219"/>
    </location>
</feature>
<dbReference type="EMBL" id="JAULBC010000007">
    <property type="protein sequence ID" value="MEX6690103.1"/>
    <property type="molecule type" value="Genomic_DNA"/>
</dbReference>
<dbReference type="RefSeq" id="WP_369331510.1">
    <property type="nucleotide sequence ID" value="NZ_JAULBC010000007.1"/>
</dbReference>
<reference evidence="2 3" key="1">
    <citation type="submission" date="2023-07" db="EMBL/GenBank/DDBJ databases">
        <authorList>
            <person name="Lian W.-H."/>
        </authorList>
    </citation>
    <scope>NUCLEOTIDE SEQUENCE [LARGE SCALE GENOMIC DNA]</scope>
    <source>
        <strain evidence="2 3">SYSU DXS3180</strain>
    </source>
</reference>
<evidence type="ECO:0000313" key="3">
    <source>
        <dbReference type="Proteomes" id="UP001560573"/>
    </source>
</evidence>
<keyword evidence="3" id="KW-1185">Reference proteome</keyword>
<protein>
    <submittedName>
        <fullName evidence="2">Uncharacterized protein</fullName>
    </submittedName>
</protein>
<comment type="caution">
    <text evidence="2">The sequence shown here is derived from an EMBL/GenBank/DDBJ whole genome shotgun (WGS) entry which is preliminary data.</text>
</comment>
<organism evidence="2 3">
    <name type="scientific">Danxiaibacter flavus</name>
    <dbReference type="NCBI Taxonomy" id="3049108"/>
    <lineage>
        <taxon>Bacteria</taxon>
        <taxon>Pseudomonadati</taxon>
        <taxon>Bacteroidota</taxon>
        <taxon>Chitinophagia</taxon>
        <taxon>Chitinophagales</taxon>
        <taxon>Chitinophagaceae</taxon>
        <taxon>Danxiaibacter</taxon>
    </lineage>
</organism>
<evidence type="ECO:0000256" key="1">
    <source>
        <dbReference type="SAM" id="Coils"/>
    </source>
</evidence>
<proteinExistence type="predicted"/>
<dbReference type="Proteomes" id="UP001560573">
    <property type="component" value="Unassembled WGS sequence"/>
</dbReference>